<evidence type="ECO:0000256" key="2">
    <source>
        <dbReference type="ARBA" id="ARBA00022448"/>
    </source>
</evidence>
<keyword evidence="3" id="KW-1003">Cell membrane</keyword>
<evidence type="ECO:0000256" key="4">
    <source>
        <dbReference type="ARBA" id="ARBA00022692"/>
    </source>
</evidence>
<evidence type="ECO:0000256" key="3">
    <source>
        <dbReference type="ARBA" id="ARBA00022475"/>
    </source>
</evidence>
<evidence type="ECO:0000256" key="8">
    <source>
        <dbReference type="ARBA" id="ARBA00023136"/>
    </source>
</evidence>
<gene>
    <name evidence="12" type="primary">SOS1</name>
    <name evidence="12" type="ORF">HK099_002963</name>
</gene>
<evidence type="ECO:0000256" key="9">
    <source>
        <dbReference type="ARBA" id="ARBA00023201"/>
    </source>
</evidence>
<accession>A0AAD5TUM3</accession>
<keyword evidence="8 10" id="KW-0472">Membrane</keyword>
<proteinExistence type="predicted"/>
<evidence type="ECO:0000256" key="5">
    <source>
        <dbReference type="ARBA" id="ARBA00022989"/>
    </source>
</evidence>
<evidence type="ECO:0000313" key="13">
    <source>
        <dbReference type="Proteomes" id="UP001211065"/>
    </source>
</evidence>
<comment type="caution">
    <text evidence="12">The sequence shown here is derived from an EMBL/GenBank/DDBJ whole genome shotgun (WGS) entry which is preliminary data.</text>
</comment>
<feature type="domain" description="Cation/H+ exchanger transmembrane" evidence="11">
    <location>
        <begin position="16"/>
        <end position="161"/>
    </location>
</feature>
<feature type="transmembrane region" description="Helical" evidence="10">
    <location>
        <begin position="123"/>
        <end position="143"/>
    </location>
</feature>
<evidence type="ECO:0000256" key="6">
    <source>
        <dbReference type="ARBA" id="ARBA00023053"/>
    </source>
</evidence>
<keyword evidence="5 10" id="KW-1133">Transmembrane helix</keyword>
<keyword evidence="7" id="KW-0406">Ion transport</keyword>
<reference evidence="12" key="1">
    <citation type="submission" date="2020-05" db="EMBL/GenBank/DDBJ databases">
        <title>Phylogenomic resolution of chytrid fungi.</title>
        <authorList>
            <person name="Stajich J.E."/>
            <person name="Amses K."/>
            <person name="Simmons R."/>
            <person name="Seto K."/>
            <person name="Myers J."/>
            <person name="Bonds A."/>
            <person name="Quandt C.A."/>
            <person name="Barry K."/>
            <person name="Liu P."/>
            <person name="Grigoriev I."/>
            <person name="Longcore J.E."/>
            <person name="James T.Y."/>
        </authorList>
    </citation>
    <scope>NUCLEOTIDE SEQUENCE</scope>
    <source>
        <strain evidence="12">JEL0476</strain>
    </source>
</reference>
<keyword evidence="2" id="KW-0813">Transport</keyword>
<feature type="transmembrane region" description="Helical" evidence="10">
    <location>
        <begin position="53"/>
        <end position="76"/>
    </location>
</feature>
<dbReference type="PANTHER" id="PTHR10110">
    <property type="entry name" value="SODIUM/HYDROGEN EXCHANGER"/>
    <property type="match status" value="1"/>
</dbReference>
<dbReference type="GO" id="GO:0098719">
    <property type="term" value="P:sodium ion import across plasma membrane"/>
    <property type="evidence" value="ECO:0007669"/>
    <property type="project" value="TreeGrafter"/>
</dbReference>
<evidence type="ECO:0000313" key="12">
    <source>
        <dbReference type="EMBL" id="KAJ3199915.1"/>
    </source>
</evidence>
<dbReference type="GO" id="GO:0015386">
    <property type="term" value="F:potassium:proton antiporter activity"/>
    <property type="evidence" value="ECO:0007669"/>
    <property type="project" value="TreeGrafter"/>
</dbReference>
<dbReference type="GO" id="GO:0005886">
    <property type="term" value="C:plasma membrane"/>
    <property type="evidence" value="ECO:0007669"/>
    <property type="project" value="UniProtKB-SubCell"/>
</dbReference>
<evidence type="ECO:0000256" key="10">
    <source>
        <dbReference type="SAM" id="Phobius"/>
    </source>
</evidence>
<keyword evidence="4 10" id="KW-0812">Transmembrane</keyword>
<evidence type="ECO:0000256" key="7">
    <source>
        <dbReference type="ARBA" id="ARBA00023065"/>
    </source>
</evidence>
<keyword evidence="13" id="KW-1185">Reference proteome</keyword>
<organism evidence="12 13">
    <name type="scientific">Clydaea vesicula</name>
    <dbReference type="NCBI Taxonomy" id="447962"/>
    <lineage>
        <taxon>Eukaryota</taxon>
        <taxon>Fungi</taxon>
        <taxon>Fungi incertae sedis</taxon>
        <taxon>Chytridiomycota</taxon>
        <taxon>Chytridiomycota incertae sedis</taxon>
        <taxon>Chytridiomycetes</taxon>
        <taxon>Lobulomycetales</taxon>
        <taxon>Lobulomycetaceae</taxon>
        <taxon>Clydaea</taxon>
    </lineage>
</organism>
<dbReference type="GO" id="GO:0051453">
    <property type="term" value="P:regulation of intracellular pH"/>
    <property type="evidence" value="ECO:0007669"/>
    <property type="project" value="TreeGrafter"/>
</dbReference>
<dbReference type="Proteomes" id="UP001211065">
    <property type="component" value="Unassembled WGS sequence"/>
</dbReference>
<dbReference type="Pfam" id="PF00999">
    <property type="entry name" value="Na_H_Exchanger"/>
    <property type="match status" value="1"/>
</dbReference>
<dbReference type="AlphaFoldDB" id="A0AAD5TUM3"/>
<dbReference type="GO" id="GO:0015385">
    <property type="term" value="F:sodium:proton antiporter activity"/>
    <property type="evidence" value="ECO:0007669"/>
    <property type="project" value="InterPro"/>
</dbReference>
<name>A0AAD5TUM3_9FUNG</name>
<dbReference type="InterPro" id="IPR006153">
    <property type="entry name" value="Cation/H_exchanger_TM"/>
</dbReference>
<dbReference type="EMBL" id="JADGJW010002010">
    <property type="protein sequence ID" value="KAJ3199915.1"/>
    <property type="molecule type" value="Genomic_DNA"/>
</dbReference>
<keyword evidence="6" id="KW-0915">Sodium</keyword>
<keyword evidence="9" id="KW-0739">Sodium transport</keyword>
<protein>
    <submittedName>
        <fullName evidence="12">Son of sevenless 1</fullName>
    </submittedName>
</protein>
<dbReference type="Gene3D" id="6.10.140.1330">
    <property type="match status" value="1"/>
</dbReference>
<dbReference type="PANTHER" id="PTHR10110:SF86">
    <property type="entry name" value="SODIUM_HYDROGEN EXCHANGER 7"/>
    <property type="match status" value="1"/>
</dbReference>
<sequence>MIAEYISGKFSKTSEILKHIDPEIILLVILPALLFESSSKIDFHVFKRVAGQGLLLAFPGVIIATVLTACFTQIVFAKYEWTWATSLLLSSILSATDPVSVVATLQALGAPDRISVLIEAESLLNDGSAFVVFLVFVEMVAGIEKGYLSIALEFVKLALVSHCF</sequence>
<comment type="subcellular location">
    <subcellularLocation>
        <location evidence="1">Cell membrane</location>
        <topology evidence="1">Multi-pass membrane protein</topology>
    </subcellularLocation>
</comment>
<evidence type="ECO:0000259" key="11">
    <source>
        <dbReference type="Pfam" id="PF00999"/>
    </source>
</evidence>
<dbReference type="InterPro" id="IPR018422">
    <property type="entry name" value="Cation/H_exchanger_CPA1"/>
</dbReference>
<evidence type="ECO:0000256" key="1">
    <source>
        <dbReference type="ARBA" id="ARBA00004651"/>
    </source>
</evidence>